<evidence type="ECO:0008006" key="3">
    <source>
        <dbReference type="Google" id="ProtNLM"/>
    </source>
</evidence>
<evidence type="ECO:0000313" key="2">
    <source>
        <dbReference type="Proteomes" id="UP000828390"/>
    </source>
</evidence>
<accession>A0A9D3Z7G0</accession>
<gene>
    <name evidence="1" type="ORF">DPMN_071906</name>
</gene>
<sequence>MPCEEFSKYLEVEVQKNITKDAKIVNAISDVIKTESISLSFFVDSLEIVEDELRKEFIARGLNYGVGISGGLKKVRKGIKNRLKAGGTECESDFRTFGRSSGNFIYKKVIVKQDVTSMLTPVHCFIMPKREKEMHKSYFAAEVIKFAAACINGLQNGTFHFGIKPLENNEGQIVGLRKSEYTPQTLKAAIENSLHHCFVGPCFEQRIFERAIQAVVIVPCEDESFVVEVDINPSCIFMKDTPVSLLFPPHGEQDNKLYKYISRQGIYIFETVDPKKAESLKIEMKETLHARKILEMSAVKPEKGLSNIRAQLQKRLTAGNSYVTDQMVPHIICGKYSSIANSNKIFNNIRDAFLSSPVVFDFDPSTVLIKNIEKGDNYFDVLVADDYTPEKRPQNIGSGKHWIYCNGNVERKLQSLPISEWLSGRYPFVKCALEESFKVNSNNRSLAVFLVFETILKTDSLYQIALDCSRWYPLNTVVISDKEECFAQLRKDLEPITEPQTLNQIFFSGLSWMDVASEVLSPIFPCVSGSVLRLPTSYGTLVTLTQNETNTMKLCDIEILSCEECKLAFEEMDKTLQDDTFSKKENAFYKGSEASWWNFFFDAQVCQREIFENITSRVEEKIYDGRERVEVLKIFHQPGAGGTTLGRHVLWHFSQCKTDLSKVYRCCVLRNVIENDSADQIFKLWSFKDKNKDERNPVIVLADNIPEESLEILIDNLNTLSYCHGSSHGKLFCLLIVVARIWESKGASDSVVLRQVLSPREKLWFQDRSKFLEKTNSKKQIESMIAFNVMKEGFCPDYINKTTRGIMKGLERKEEKLVQHLSFLNSYKPDVAVRPDIFDDLMEIETSKTTKWTIKELREVGGPVGLVGAQRRAFIPFRQTWNVESTESLELLIKHSSYDGRNRISIVSPLMAKASLQYIMEKESLDLKKVVSDFLIFLETQLENDPNSDSTKEIRKHLCDLFCYRQKQKKPFGDSKSAFSNLVTKLSEVNNWETREEAFQRTNDLMSNCFQITKDPYVGQHRTRLCISFSEFDIAIQAITLVLKESGKVPILYDTFGQIYKEKLKLELTKPNTDPKELIKLACNAIAKFKEAQRLGRVDNLEFYEHEVSVALLVLEYLETRYKGPFLEAINGISHDTNMPELYPEISCFCDGSEMQRHIKASLRHVNDVFTKTKLPFTLRSKPENGLLSMINKFERIYKTDLASSSPVETAISCSFTVVKNQYDKDQIRLKKTVNALECNLEACGNRLEKDLTTVVGFYIIHFSMISCPEFDEKIQYNYKKLLHLSDKLLKCQNERMTNECMNDKVENLEPYLYFSLLHWPLPDRLRLHEQHICKPENLIKALTRWQKLYDQKFYTQKKSELGKVSLSLLPKLFFALAKGQPGGDYVDTDKVRSQWRREADEQGRKRREVKRDDIWNHKLGQETFCRISGIVDGSGRKIHHSVSKHL</sequence>
<dbReference type="EMBL" id="JAIWYP010000014">
    <property type="protein sequence ID" value="KAH3712221.1"/>
    <property type="molecule type" value="Genomic_DNA"/>
</dbReference>
<name>A0A9D3Z7G0_DREPO</name>
<comment type="caution">
    <text evidence="1">The sequence shown here is derived from an EMBL/GenBank/DDBJ whole genome shotgun (WGS) entry which is preliminary data.</text>
</comment>
<dbReference type="PANTHER" id="PTHR16155">
    <property type="entry name" value="DED DOMAIN-CONTAINING PROTEIN"/>
    <property type="match status" value="1"/>
</dbReference>
<dbReference type="Proteomes" id="UP000828390">
    <property type="component" value="Unassembled WGS sequence"/>
</dbReference>
<dbReference type="GO" id="GO:0005737">
    <property type="term" value="C:cytoplasm"/>
    <property type="evidence" value="ECO:0007669"/>
    <property type="project" value="TreeGrafter"/>
</dbReference>
<reference evidence="1" key="2">
    <citation type="submission" date="2020-11" db="EMBL/GenBank/DDBJ databases">
        <authorList>
            <person name="McCartney M.A."/>
            <person name="Auch B."/>
            <person name="Kono T."/>
            <person name="Mallez S."/>
            <person name="Becker A."/>
            <person name="Gohl D.M."/>
            <person name="Silverstein K.A.T."/>
            <person name="Koren S."/>
            <person name="Bechman K.B."/>
            <person name="Herman A."/>
            <person name="Abrahante J.E."/>
            <person name="Garbe J."/>
        </authorList>
    </citation>
    <scope>NUCLEOTIDE SEQUENCE</scope>
    <source>
        <strain evidence="1">Duluth1</strain>
        <tissue evidence="1">Whole animal</tissue>
    </source>
</reference>
<reference evidence="1" key="1">
    <citation type="journal article" date="2019" name="bioRxiv">
        <title>The Genome of the Zebra Mussel, Dreissena polymorpha: A Resource for Invasive Species Research.</title>
        <authorList>
            <person name="McCartney M.A."/>
            <person name="Auch B."/>
            <person name="Kono T."/>
            <person name="Mallez S."/>
            <person name="Zhang Y."/>
            <person name="Obille A."/>
            <person name="Becker A."/>
            <person name="Abrahante J.E."/>
            <person name="Garbe J."/>
            <person name="Badalamenti J.P."/>
            <person name="Herman A."/>
            <person name="Mangelson H."/>
            <person name="Liachko I."/>
            <person name="Sullivan S."/>
            <person name="Sone E.D."/>
            <person name="Koren S."/>
            <person name="Silverstein K.A.T."/>
            <person name="Beckman K.B."/>
            <person name="Gohl D.M."/>
        </authorList>
    </citation>
    <scope>NUCLEOTIDE SEQUENCE</scope>
    <source>
        <strain evidence="1">Duluth1</strain>
        <tissue evidence="1">Whole animal</tissue>
    </source>
</reference>
<keyword evidence="2" id="KW-1185">Reference proteome</keyword>
<evidence type="ECO:0000313" key="1">
    <source>
        <dbReference type="EMBL" id="KAH3712221.1"/>
    </source>
</evidence>
<organism evidence="1 2">
    <name type="scientific">Dreissena polymorpha</name>
    <name type="common">Zebra mussel</name>
    <name type="synonym">Mytilus polymorpha</name>
    <dbReference type="NCBI Taxonomy" id="45954"/>
    <lineage>
        <taxon>Eukaryota</taxon>
        <taxon>Metazoa</taxon>
        <taxon>Spiralia</taxon>
        <taxon>Lophotrochozoa</taxon>
        <taxon>Mollusca</taxon>
        <taxon>Bivalvia</taxon>
        <taxon>Autobranchia</taxon>
        <taxon>Heteroconchia</taxon>
        <taxon>Euheterodonta</taxon>
        <taxon>Imparidentia</taxon>
        <taxon>Neoheterodontei</taxon>
        <taxon>Myida</taxon>
        <taxon>Dreissenoidea</taxon>
        <taxon>Dreissenidae</taxon>
        <taxon>Dreissena</taxon>
    </lineage>
</organism>
<dbReference type="PANTHER" id="PTHR16155:SF19">
    <property type="entry name" value="DED DOMAIN-CONTAINING PROTEIN"/>
    <property type="match status" value="1"/>
</dbReference>
<protein>
    <recommendedName>
        <fullName evidence="3">Sterile alpha motif domain-containing protein 9-like</fullName>
    </recommendedName>
</protein>
<proteinExistence type="predicted"/>